<dbReference type="InterPro" id="IPR005358">
    <property type="entry name" value="Puta_zinc/iron-chelating_dom"/>
</dbReference>
<evidence type="ECO:0000313" key="2">
    <source>
        <dbReference type="Proteomes" id="UP000235616"/>
    </source>
</evidence>
<dbReference type="Proteomes" id="UP000235616">
    <property type="component" value="Unassembled WGS sequence"/>
</dbReference>
<sequence>MPIRSPVAEHACRPGCGACCIAPSISSPIPGMPNGKPAGVRCVQLDDDAQCRIFGQPERPACCSGLQPQPQMCGTTQAYALAWLTQLEADTQPTLGGHA</sequence>
<name>A0A2N7VFG8_9BURK</name>
<protein>
    <submittedName>
        <fullName evidence="1">Zinc/iron-chelating domain-containing protein</fullName>
    </submittedName>
</protein>
<dbReference type="RefSeq" id="WP_102648308.1">
    <property type="nucleotide sequence ID" value="NZ_PNYA01000028.1"/>
</dbReference>
<dbReference type="InterPro" id="IPR052572">
    <property type="entry name" value="UPF0153_domain"/>
</dbReference>
<keyword evidence="2" id="KW-1185">Reference proteome</keyword>
<dbReference type="EMBL" id="PNYA01000028">
    <property type="protein sequence ID" value="PMS15898.1"/>
    <property type="molecule type" value="Genomic_DNA"/>
</dbReference>
<proteinExistence type="predicted"/>
<dbReference type="AlphaFoldDB" id="A0A2N7VFG8"/>
<accession>A0A2N7VFG8</accession>
<comment type="caution">
    <text evidence="1">The sequence shown here is derived from an EMBL/GenBank/DDBJ whole genome shotgun (WGS) entry which is preliminary data.</text>
</comment>
<dbReference type="OrthoDB" id="9803986at2"/>
<dbReference type="Pfam" id="PF03692">
    <property type="entry name" value="CxxCxxCC"/>
    <property type="match status" value="1"/>
</dbReference>
<gene>
    <name evidence="1" type="ORF">C0Z18_25465</name>
</gene>
<evidence type="ECO:0000313" key="1">
    <source>
        <dbReference type="EMBL" id="PMS15898.1"/>
    </source>
</evidence>
<dbReference type="PANTHER" id="PTHR36931">
    <property type="entry name" value="UPF0153 PROTEIN YEIW"/>
    <property type="match status" value="1"/>
</dbReference>
<reference evidence="1 2" key="1">
    <citation type="submission" date="2018-01" db="EMBL/GenBank/DDBJ databases">
        <title>Whole genome analyses suggest that Burkholderia sensu lato contains two further novel genera in the rhizoxinica-symbiotica group Mycetohabitans gen. nov., and Trinickia gen. nov.: implications for the evolution of diazotrophy and nodulation in the Burkholderiaceae.</title>
        <authorList>
            <person name="Estrada-de los Santos P."/>
            <person name="Palmer M."/>
            <person name="Chavez-Ramirez B."/>
            <person name="Beukes C."/>
            <person name="Steenkamp E.T."/>
            <person name="Hirsch A.M."/>
            <person name="Manyaka P."/>
            <person name="Maluk M."/>
            <person name="Lafos M."/>
            <person name="Crook M."/>
            <person name="Gross E."/>
            <person name="Simon M.F."/>
            <person name="Bueno dos Reis Junior F."/>
            <person name="Poole P.S."/>
            <person name="Venter S.N."/>
            <person name="James E.K."/>
        </authorList>
    </citation>
    <scope>NUCLEOTIDE SEQUENCE [LARGE SCALE GENOMIC DNA]</scope>
    <source>
        <strain evidence="1 2">GIMN1.004</strain>
    </source>
</reference>
<organism evidence="1 2">
    <name type="scientific">Trinickia dabaoshanensis</name>
    <dbReference type="NCBI Taxonomy" id="564714"/>
    <lineage>
        <taxon>Bacteria</taxon>
        <taxon>Pseudomonadati</taxon>
        <taxon>Pseudomonadota</taxon>
        <taxon>Betaproteobacteria</taxon>
        <taxon>Burkholderiales</taxon>
        <taxon>Burkholderiaceae</taxon>
        <taxon>Trinickia</taxon>
    </lineage>
</organism>
<dbReference type="PANTHER" id="PTHR36931:SF1">
    <property type="entry name" value="UPF0153 PROTEIN YEIW"/>
    <property type="match status" value="1"/>
</dbReference>